<dbReference type="InterPro" id="IPR002347">
    <property type="entry name" value="SDR_fam"/>
</dbReference>
<accession>A0A1I3Z6P1</accession>
<comment type="similarity">
    <text evidence="1">Belongs to the short-chain dehydrogenases/reductases (SDR) family.</text>
</comment>
<dbReference type="GO" id="GO:0016616">
    <property type="term" value="F:oxidoreductase activity, acting on the CH-OH group of donors, NAD or NADP as acceptor"/>
    <property type="evidence" value="ECO:0007669"/>
    <property type="project" value="TreeGrafter"/>
</dbReference>
<name>A0A1I3Z6P1_9ACTN</name>
<dbReference type="FunFam" id="3.40.50.720:FF:000084">
    <property type="entry name" value="Short-chain dehydrogenase reductase"/>
    <property type="match status" value="1"/>
</dbReference>
<keyword evidence="4" id="KW-1185">Reference proteome</keyword>
<dbReference type="InterPro" id="IPR036291">
    <property type="entry name" value="NAD(P)-bd_dom_sf"/>
</dbReference>
<dbReference type="Proteomes" id="UP000199111">
    <property type="component" value="Unassembled WGS sequence"/>
</dbReference>
<dbReference type="PRINTS" id="PR00081">
    <property type="entry name" value="GDHRDH"/>
</dbReference>
<sequence length="263" mass="27365">MPVTPSILHDLFSLEGLTALVTGAAGGLGRAQSLALGAAGAKVIASDVSVEAARQACDHLEANGVECLPLEIDARSLASIDGAFDTLDAAGEIPDIVVNNAGVSLRNSALEATPEEFDTTLSINLRGTYFVAQRAARRMSGHGGGRIVNVSSIGGLVVDGERSSVYDASKAAVVQVTKNMAFEWGRYGIRVNSIAPGYMRTAMTTDLLPTKEVEDELVRTHVPLGRVGEPRDLNGAVIFLASAASAYVTGHTLTVDGGWVVSM</sequence>
<evidence type="ECO:0000313" key="4">
    <source>
        <dbReference type="Proteomes" id="UP000199111"/>
    </source>
</evidence>
<reference evidence="4" key="1">
    <citation type="submission" date="2016-10" db="EMBL/GenBank/DDBJ databases">
        <authorList>
            <person name="Varghese N."/>
            <person name="Submissions S."/>
        </authorList>
    </citation>
    <scope>NUCLEOTIDE SEQUENCE [LARGE SCALE GENOMIC DNA]</scope>
    <source>
        <strain evidence="4">CGMCC 4.2126</strain>
    </source>
</reference>
<dbReference type="AlphaFoldDB" id="A0A1I3Z6P1"/>
<evidence type="ECO:0000313" key="3">
    <source>
        <dbReference type="EMBL" id="SFK39705.1"/>
    </source>
</evidence>
<evidence type="ECO:0000256" key="2">
    <source>
        <dbReference type="ARBA" id="ARBA00023002"/>
    </source>
</evidence>
<dbReference type="PANTHER" id="PTHR42760:SF115">
    <property type="entry name" value="3-OXOACYL-[ACYL-CARRIER-PROTEIN] REDUCTASE FABG"/>
    <property type="match status" value="1"/>
</dbReference>
<evidence type="ECO:0000256" key="1">
    <source>
        <dbReference type="ARBA" id="ARBA00006484"/>
    </source>
</evidence>
<dbReference type="PRINTS" id="PR00080">
    <property type="entry name" value="SDRFAMILY"/>
</dbReference>
<dbReference type="NCBIfam" id="NF005559">
    <property type="entry name" value="PRK07231.1"/>
    <property type="match status" value="1"/>
</dbReference>
<keyword evidence="2" id="KW-0560">Oxidoreductase</keyword>
<dbReference type="SUPFAM" id="SSF51735">
    <property type="entry name" value="NAD(P)-binding Rossmann-fold domains"/>
    <property type="match status" value="1"/>
</dbReference>
<proteinExistence type="inferred from homology"/>
<dbReference type="RefSeq" id="WP_093890022.1">
    <property type="nucleotide sequence ID" value="NZ_FOQY01000024.1"/>
</dbReference>
<organism evidence="3 4">
    <name type="scientific">Streptosporangium canum</name>
    <dbReference type="NCBI Taxonomy" id="324952"/>
    <lineage>
        <taxon>Bacteria</taxon>
        <taxon>Bacillati</taxon>
        <taxon>Actinomycetota</taxon>
        <taxon>Actinomycetes</taxon>
        <taxon>Streptosporangiales</taxon>
        <taxon>Streptosporangiaceae</taxon>
        <taxon>Streptosporangium</taxon>
    </lineage>
</organism>
<dbReference type="EMBL" id="FOQY01000024">
    <property type="protein sequence ID" value="SFK39705.1"/>
    <property type="molecule type" value="Genomic_DNA"/>
</dbReference>
<dbReference type="Pfam" id="PF13561">
    <property type="entry name" value="adh_short_C2"/>
    <property type="match status" value="1"/>
</dbReference>
<gene>
    <name evidence="3" type="ORF">SAMN05216275_12428</name>
</gene>
<dbReference type="GeneID" id="96301390"/>
<protein>
    <submittedName>
        <fullName evidence="3">Gluconate 5-dehydrogenase</fullName>
    </submittedName>
</protein>
<dbReference type="Gene3D" id="3.40.50.720">
    <property type="entry name" value="NAD(P)-binding Rossmann-like Domain"/>
    <property type="match status" value="1"/>
</dbReference>
<dbReference type="PANTHER" id="PTHR42760">
    <property type="entry name" value="SHORT-CHAIN DEHYDROGENASES/REDUCTASES FAMILY MEMBER"/>
    <property type="match status" value="1"/>
</dbReference>